<name>A0A7W6H4J6_9HYPH</name>
<keyword evidence="2" id="KW-1185">Reference proteome</keyword>
<gene>
    <name evidence="1" type="ORF">GGR04_002363</name>
</gene>
<evidence type="ECO:0000313" key="1">
    <source>
        <dbReference type="EMBL" id="MBB3998522.1"/>
    </source>
</evidence>
<proteinExistence type="predicted"/>
<dbReference type="Proteomes" id="UP000542776">
    <property type="component" value="Unassembled WGS sequence"/>
</dbReference>
<reference evidence="1 2" key="1">
    <citation type="submission" date="2020-08" db="EMBL/GenBank/DDBJ databases">
        <title>Genomic Encyclopedia of Type Strains, Phase IV (KMG-IV): sequencing the most valuable type-strain genomes for metagenomic binning, comparative biology and taxonomic classification.</title>
        <authorList>
            <person name="Goeker M."/>
        </authorList>
    </citation>
    <scope>NUCLEOTIDE SEQUENCE [LARGE SCALE GENOMIC DNA]</scope>
    <source>
        <strain evidence="1 2">DSM 102238</strain>
    </source>
</reference>
<sequence length="63" mass="7225">MLTVSWRDVAHAKTPGPVSFKEYSLDLRTEDIARWVEDPDGRFKLVLSETQPQAQLGMFYPSL</sequence>
<evidence type="ECO:0000313" key="2">
    <source>
        <dbReference type="Proteomes" id="UP000542776"/>
    </source>
</evidence>
<accession>A0A7W6H4J6</accession>
<dbReference type="AlphaFoldDB" id="A0A7W6H4J6"/>
<comment type="caution">
    <text evidence="1">The sequence shown here is derived from an EMBL/GenBank/DDBJ whole genome shotgun (WGS) entry which is preliminary data.</text>
</comment>
<protein>
    <submittedName>
        <fullName evidence="1">Uncharacterized protein</fullName>
    </submittedName>
</protein>
<organism evidence="1 2">
    <name type="scientific">Aureimonas pseudogalii</name>
    <dbReference type="NCBI Taxonomy" id="1744844"/>
    <lineage>
        <taxon>Bacteria</taxon>
        <taxon>Pseudomonadati</taxon>
        <taxon>Pseudomonadota</taxon>
        <taxon>Alphaproteobacteria</taxon>
        <taxon>Hyphomicrobiales</taxon>
        <taxon>Aurantimonadaceae</taxon>
        <taxon>Aureimonas</taxon>
    </lineage>
</organism>
<dbReference type="EMBL" id="JACIEK010000005">
    <property type="protein sequence ID" value="MBB3998522.1"/>
    <property type="molecule type" value="Genomic_DNA"/>
</dbReference>